<keyword evidence="2" id="KW-1185">Reference proteome</keyword>
<evidence type="ECO:0000313" key="1">
    <source>
        <dbReference type="EMBL" id="KAJ5081524.1"/>
    </source>
</evidence>
<organism evidence="1 2">
    <name type="scientific">Penicillium alfredii</name>
    <dbReference type="NCBI Taxonomy" id="1506179"/>
    <lineage>
        <taxon>Eukaryota</taxon>
        <taxon>Fungi</taxon>
        <taxon>Dikarya</taxon>
        <taxon>Ascomycota</taxon>
        <taxon>Pezizomycotina</taxon>
        <taxon>Eurotiomycetes</taxon>
        <taxon>Eurotiomycetidae</taxon>
        <taxon>Eurotiales</taxon>
        <taxon>Aspergillaceae</taxon>
        <taxon>Penicillium</taxon>
    </lineage>
</organism>
<dbReference type="Pfam" id="PF11905">
    <property type="entry name" value="DUF3425"/>
    <property type="match status" value="1"/>
</dbReference>
<dbReference type="RefSeq" id="XP_056506811.1">
    <property type="nucleotide sequence ID" value="XM_056660313.1"/>
</dbReference>
<dbReference type="Proteomes" id="UP001141434">
    <property type="component" value="Unassembled WGS sequence"/>
</dbReference>
<dbReference type="EMBL" id="JAPMSZ010000012">
    <property type="protein sequence ID" value="KAJ5081524.1"/>
    <property type="molecule type" value="Genomic_DNA"/>
</dbReference>
<reference evidence="1" key="2">
    <citation type="journal article" date="2023" name="IMA Fungus">
        <title>Comparative genomic study of the Penicillium genus elucidates a diverse pangenome and 15 lateral gene transfer events.</title>
        <authorList>
            <person name="Petersen C."/>
            <person name="Sorensen T."/>
            <person name="Nielsen M.R."/>
            <person name="Sondergaard T.E."/>
            <person name="Sorensen J.L."/>
            <person name="Fitzpatrick D.A."/>
            <person name="Frisvad J.C."/>
            <person name="Nielsen K.L."/>
        </authorList>
    </citation>
    <scope>NUCLEOTIDE SEQUENCE</scope>
    <source>
        <strain evidence="1">IBT 34128</strain>
    </source>
</reference>
<evidence type="ECO:0000313" key="2">
    <source>
        <dbReference type="Proteomes" id="UP001141434"/>
    </source>
</evidence>
<name>A0A9W9JTJ0_9EURO</name>
<dbReference type="PANTHER" id="PTHR38116">
    <property type="entry name" value="CHROMOSOME 7, WHOLE GENOME SHOTGUN SEQUENCE"/>
    <property type="match status" value="1"/>
</dbReference>
<dbReference type="PANTHER" id="PTHR38116:SF8">
    <property type="entry name" value="BZIP DOMAIN-CONTAINING PROTEIN"/>
    <property type="match status" value="1"/>
</dbReference>
<sequence length="152" mass="17403">MNTLQPSYTTTKAAVLANALCLGFDLEKLTNCKTTYMSPFFQPITEKKSPQALVASTFSTSIPVHLQPTMAQILIPHHASLDLIPLPLFRERAIMMSFAMPDVFDLWDLKLDIYIRDALVCRRHRPGDACQPWNKKSWEGMPWFWTKWGMAT</sequence>
<reference evidence="1" key="1">
    <citation type="submission" date="2022-11" db="EMBL/GenBank/DDBJ databases">
        <authorList>
            <person name="Petersen C."/>
        </authorList>
    </citation>
    <scope>NUCLEOTIDE SEQUENCE</scope>
    <source>
        <strain evidence="1">IBT 34128</strain>
    </source>
</reference>
<dbReference type="GeneID" id="81399482"/>
<proteinExistence type="predicted"/>
<protein>
    <submittedName>
        <fullName evidence="1">Uncharacterized protein</fullName>
    </submittedName>
</protein>
<dbReference type="OrthoDB" id="5973539at2759"/>
<gene>
    <name evidence="1" type="ORF">NUU61_009788</name>
</gene>
<dbReference type="InterPro" id="IPR021833">
    <property type="entry name" value="DUF3425"/>
</dbReference>
<dbReference type="AlphaFoldDB" id="A0A9W9JTJ0"/>
<comment type="caution">
    <text evidence="1">The sequence shown here is derived from an EMBL/GenBank/DDBJ whole genome shotgun (WGS) entry which is preliminary data.</text>
</comment>
<accession>A0A9W9JTJ0</accession>